<proteinExistence type="inferred from homology"/>
<evidence type="ECO:0000259" key="8">
    <source>
        <dbReference type="Pfam" id="PF22799"/>
    </source>
</evidence>
<keyword evidence="3" id="KW-0964">Secreted</keyword>
<organism evidence="9 10">
    <name type="scientific">Pleomassaria siparia CBS 279.74</name>
    <dbReference type="NCBI Taxonomy" id="1314801"/>
    <lineage>
        <taxon>Eukaryota</taxon>
        <taxon>Fungi</taxon>
        <taxon>Dikarya</taxon>
        <taxon>Ascomycota</taxon>
        <taxon>Pezizomycotina</taxon>
        <taxon>Dothideomycetes</taxon>
        <taxon>Pleosporomycetidae</taxon>
        <taxon>Pleosporales</taxon>
        <taxon>Pleomassariaceae</taxon>
        <taxon>Pleomassaria</taxon>
    </lineage>
</organism>
<dbReference type="GO" id="GO:0009277">
    <property type="term" value="C:fungal-type cell wall"/>
    <property type="evidence" value="ECO:0007669"/>
    <property type="project" value="TreeGrafter"/>
</dbReference>
<dbReference type="PANTHER" id="PTHR47254">
    <property type="entry name" value="CELL WALL MANNOPROTEIN CIS3-RELATED"/>
    <property type="match status" value="1"/>
</dbReference>
<dbReference type="GO" id="GO:0005199">
    <property type="term" value="F:structural constituent of cell wall"/>
    <property type="evidence" value="ECO:0007669"/>
    <property type="project" value="TreeGrafter"/>
</dbReference>
<dbReference type="InterPro" id="IPR054508">
    <property type="entry name" value="PIR1-like_C"/>
</dbReference>
<dbReference type="PANTHER" id="PTHR47254:SF1">
    <property type="entry name" value="CELL WALL MANNOPROTEIN CIS3-RELATED"/>
    <property type="match status" value="1"/>
</dbReference>
<feature type="compositionally biased region" description="Low complexity" evidence="6">
    <location>
        <begin position="211"/>
        <end position="230"/>
    </location>
</feature>
<gene>
    <name evidence="9" type="ORF">K504DRAFT_463543</name>
</gene>
<sequence>MRTTGILVALSLFATSSFAQGPPDGIAPDEPSPEGCKETVSGNFTLGTLVISSKHRRSPEIAATVTAEETTAGALQCSLKDGILKDSYLRTGSIVANYQFQFDGPPQAGALYTGGWSVCKNNSLAIGDSTTFYHCLSGGFANLYSENIGAQCQSINIVISLLNQPSSTSSSVVAPSTIVSSDFASATNTLSSNGTLSTNLPSIATSVSASATSSPSSPIAPPADGASATGSTGGAIPTRVPRRETFGAVIGILGAALIL</sequence>
<dbReference type="Proteomes" id="UP000799428">
    <property type="component" value="Unassembled WGS sequence"/>
</dbReference>
<dbReference type="AlphaFoldDB" id="A0A6G1JSB0"/>
<keyword evidence="2" id="KW-0134">Cell wall</keyword>
<dbReference type="OrthoDB" id="5415592at2759"/>
<feature type="domain" description="Cell wall mannoprotein PIR1-like C-terminal" evidence="8">
    <location>
        <begin position="82"/>
        <end position="155"/>
    </location>
</feature>
<evidence type="ECO:0000256" key="5">
    <source>
        <dbReference type="ARBA" id="ARBA00038219"/>
    </source>
</evidence>
<protein>
    <recommendedName>
        <fullName evidence="8">Cell wall mannoprotein PIR1-like C-terminal domain-containing protein</fullName>
    </recommendedName>
</protein>
<feature type="region of interest" description="Disordered" evidence="6">
    <location>
        <begin position="211"/>
        <end position="239"/>
    </location>
</feature>
<name>A0A6G1JSB0_9PLEO</name>
<evidence type="ECO:0000313" key="9">
    <source>
        <dbReference type="EMBL" id="KAF2703494.1"/>
    </source>
</evidence>
<keyword evidence="10" id="KW-1185">Reference proteome</keyword>
<keyword evidence="4 7" id="KW-0732">Signal</keyword>
<evidence type="ECO:0000256" key="4">
    <source>
        <dbReference type="ARBA" id="ARBA00022729"/>
    </source>
</evidence>
<evidence type="ECO:0000256" key="7">
    <source>
        <dbReference type="SAM" id="SignalP"/>
    </source>
</evidence>
<accession>A0A6G1JSB0</accession>
<comment type="similarity">
    <text evidence="5">Belongs to the PIR protein family.</text>
</comment>
<feature type="chain" id="PRO_5026062054" description="Cell wall mannoprotein PIR1-like C-terminal domain-containing protein" evidence="7">
    <location>
        <begin position="20"/>
        <end position="259"/>
    </location>
</feature>
<evidence type="ECO:0000256" key="3">
    <source>
        <dbReference type="ARBA" id="ARBA00022525"/>
    </source>
</evidence>
<evidence type="ECO:0000256" key="6">
    <source>
        <dbReference type="SAM" id="MobiDB-lite"/>
    </source>
</evidence>
<evidence type="ECO:0000256" key="2">
    <source>
        <dbReference type="ARBA" id="ARBA00022512"/>
    </source>
</evidence>
<evidence type="ECO:0000256" key="1">
    <source>
        <dbReference type="ARBA" id="ARBA00004191"/>
    </source>
</evidence>
<dbReference type="InterPro" id="IPR051153">
    <property type="entry name" value="Yeast_CWMannoprotein_PIR"/>
</dbReference>
<dbReference type="Pfam" id="PF22799">
    <property type="entry name" value="PIR1-like_C"/>
    <property type="match status" value="1"/>
</dbReference>
<feature type="signal peptide" evidence="7">
    <location>
        <begin position="1"/>
        <end position="19"/>
    </location>
</feature>
<comment type="subcellular location">
    <subcellularLocation>
        <location evidence="1">Secreted</location>
        <location evidence="1">Cell wall</location>
    </subcellularLocation>
</comment>
<evidence type="ECO:0000313" key="10">
    <source>
        <dbReference type="Proteomes" id="UP000799428"/>
    </source>
</evidence>
<dbReference type="GO" id="GO:0031505">
    <property type="term" value="P:fungal-type cell wall organization"/>
    <property type="evidence" value="ECO:0007669"/>
    <property type="project" value="TreeGrafter"/>
</dbReference>
<dbReference type="EMBL" id="MU005787">
    <property type="protein sequence ID" value="KAF2703494.1"/>
    <property type="molecule type" value="Genomic_DNA"/>
</dbReference>
<reference evidence="9" key="1">
    <citation type="journal article" date="2020" name="Stud. Mycol.">
        <title>101 Dothideomycetes genomes: a test case for predicting lifestyles and emergence of pathogens.</title>
        <authorList>
            <person name="Haridas S."/>
            <person name="Albert R."/>
            <person name="Binder M."/>
            <person name="Bloem J."/>
            <person name="Labutti K."/>
            <person name="Salamov A."/>
            <person name="Andreopoulos B."/>
            <person name="Baker S."/>
            <person name="Barry K."/>
            <person name="Bills G."/>
            <person name="Bluhm B."/>
            <person name="Cannon C."/>
            <person name="Castanera R."/>
            <person name="Culley D."/>
            <person name="Daum C."/>
            <person name="Ezra D."/>
            <person name="Gonzalez J."/>
            <person name="Henrissat B."/>
            <person name="Kuo A."/>
            <person name="Liang C."/>
            <person name="Lipzen A."/>
            <person name="Lutzoni F."/>
            <person name="Magnuson J."/>
            <person name="Mondo S."/>
            <person name="Nolan M."/>
            <person name="Ohm R."/>
            <person name="Pangilinan J."/>
            <person name="Park H.-J."/>
            <person name="Ramirez L."/>
            <person name="Alfaro M."/>
            <person name="Sun H."/>
            <person name="Tritt A."/>
            <person name="Yoshinaga Y."/>
            <person name="Zwiers L.-H."/>
            <person name="Turgeon B."/>
            <person name="Goodwin S."/>
            <person name="Spatafora J."/>
            <person name="Crous P."/>
            <person name="Grigoriev I."/>
        </authorList>
    </citation>
    <scope>NUCLEOTIDE SEQUENCE</scope>
    <source>
        <strain evidence="9">CBS 279.74</strain>
    </source>
</reference>